<sequence>MMYPSSIPLSSSKLPQQENGHLPASISPEKHQLPKHRQPLVDRTAHSKPETLIQSSSHQNQSPESSQNNHQHQKHHQHQHQSFQHDISSGHLYPTMNNPAYKNSPLQHLGQVSSYNAPIKHQQEFSLQRNMPDPVRNNKFQQQLRHSPQHQPSHDLSIDASLQKASFAFDPTTFDPTKFPSIQRNKKNPAARSSVQFGDISPRNTDTSSLTSIETPASLNAKSRNRYSTGYISKPIRVKGNFSPEPNSNANDEIPPVPPLPEDVYLGKHSFSTKQSHHYPSGNRVSMVLPTASDKPKNPPRKLPPLDLRSLDNTTNNPKSELHPSTHKEVSPQSPSSASNGLPRSPISVKKTLPHSPVSSAGLGSSSNSSTLPSLLPTQSKRVSPPSQVGNGLKSEEFILTNDFSSPDPVKKTQLSISPSPPKTQPNLPYKSIASRKSTGSFHVPQTPRVSSGSMLDTLPPELQSWSVQNTNETVSTDLELPPVPKPARFRRNSATKTDPALKSETCSTSSTPNGNPSRLSKVSIASQKESYPSLPPQPNPLEFPPFDIKSHSPRARQPSIGSAISTDTNEKRPTSYQAPKSREGYSEMSPPNFSNRSRKNSSTQDSSDQPSVPVLPPNLQASSLISQSPRLASPGTIKSQARADIGSSASASSSPALETKQLSSPRRLNFSSLAKSPYRPVYRPSQIYPQSNKKAPPPPEDDTSDKSNLLKIRSKSTVAKQWTSISTSLNSSSAKRLLLSPFSSEYRKATQKEKSGALNQEPILKTIPPLPKRVDISPGKEIEDRTEEEKEIQNIMKHLVKTLPDEDRMTKRYEEAKQNGLIKDAMTPSLAARSHRLNIYERGEILDYRNVYFCGKPGIKKISGDIRHAINNYGFDDSNGDYHVVPGDHIAYRYEILGVLGKGSFGKVLKCVDHKTGKLVAVKLIINRKRFHIQALVEADILRVLSQWDPQNKYHLVRYTSHFNFREHLCISTELLGVNLYELIKLNKFKGLPMKLVRHFTKQLLEGLRFLDYKEIIHCDLKPENILLSDPNRGLIKIIDFGSSCYESEKVYTYIQSRFYRSPEVILGMVYNQRIDVWSLGCIVAELITGHPLFMGENEQEQISCIMEIFGVPEKSMITQCSRRKLFFDSVGTPRSYTSSKNVTRYPGAKSLKKALKSNNDLLIDFLSQCLIWNPRNRMAPYQGLRHEFITGVPLHEQSHPASRKPSHSSVHSNYSSNIPSYNDNTMTSTKSFSSINSSGSSNSSYHQQPQQQKQRQKQPQQKQQSLPQPRPLPTIPSKANNTGVSSDTSSTNNTSDSGSSNNSSSVSTNNSALHESLPLSGSARYPPRSLPHTSHYRPQQPQSQFQNSLYQQQSQQQKMHILKPSKSSNSLSSSGSSVIHKRF</sequence>
<evidence type="ECO:0000256" key="10">
    <source>
        <dbReference type="ARBA" id="ARBA00051680"/>
    </source>
</evidence>
<comment type="similarity">
    <text evidence="1">Belongs to the protein kinase superfamily. CMGC Ser/Thr protein kinase family. MNB/DYRK subfamily.</text>
</comment>
<evidence type="ECO:0000313" key="15">
    <source>
        <dbReference type="Proteomes" id="UP000242525"/>
    </source>
</evidence>
<feature type="compositionally biased region" description="Basic and acidic residues" evidence="12">
    <location>
        <begin position="320"/>
        <end position="330"/>
    </location>
</feature>
<feature type="compositionally biased region" description="Basic and acidic residues" evidence="12">
    <location>
        <begin position="39"/>
        <end position="49"/>
    </location>
</feature>
<feature type="domain" description="Protein kinase" evidence="13">
    <location>
        <begin position="895"/>
        <end position="1191"/>
    </location>
</feature>
<feature type="compositionally biased region" description="Polar residues" evidence="12">
    <location>
        <begin position="505"/>
        <end position="529"/>
    </location>
</feature>
<keyword evidence="15" id="KW-1185">Reference proteome</keyword>
<dbReference type="SMART" id="SM00220">
    <property type="entry name" value="S_TKc"/>
    <property type="match status" value="1"/>
</dbReference>
<dbReference type="GO" id="GO:0004712">
    <property type="term" value="F:protein serine/threonine/tyrosine kinase activity"/>
    <property type="evidence" value="ECO:0007669"/>
    <property type="project" value="UniProtKB-EC"/>
</dbReference>
<accession>A0A0J9XGD6</accession>
<dbReference type="GO" id="GO:0005524">
    <property type="term" value="F:ATP binding"/>
    <property type="evidence" value="ECO:0007669"/>
    <property type="project" value="UniProtKB-UniRule"/>
</dbReference>
<feature type="compositionally biased region" description="Low complexity" evidence="12">
    <location>
        <begin position="356"/>
        <end position="380"/>
    </location>
</feature>
<dbReference type="OrthoDB" id="9332038at2759"/>
<dbReference type="Gene3D" id="1.10.510.10">
    <property type="entry name" value="Transferase(Phosphotransferase) domain 1"/>
    <property type="match status" value="1"/>
</dbReference>
<reference evidence="14" key="1">
    <citation type="submission" date="2014-03" db="EMBL/GenBank/DDBJ databases">
        <authorList>
            <person name="Casaregola S."/>
        </authorList>
    </citation>
    <scope>NUCLEOTIDE SEQUENCE [LARGE SCALE GENOMIC DNA]</scope>
    <source>
        <strain evidence="14">CLIB 918</strain>
    </source>
</reference>
<feature type="region of interest" description="Disordered" evidence="12">
    <location>
        <begin position="1"/>
        <end position="106"/>
    </location>
</feature>
<feature type="compositionally biased region" description="Polar residues" evidence="12">
    <location>
        <begin position="620"/>
        <end position="631"/>
    </location>
</feature>
<dbReference type="InterPro" id="IPR042521">
    <property type="entry name" value="DYRK"/>
</dbReference>
<dbReference type="Pfam" id="PF00069">
    <property type="entry name" value="Pkinase"/>
    <property type="match status" value="1"/>
</dbReference>
<dbReference type="PANTHER" id="PTHR24058">
    <property type="entry name" value="DUAL SPECIFICITY PROTEIN KINASE"/>
    <property type="match status" value="1"/>
</dbReference>
<organism evidence="14 15">
    <name type="scientific">Geotrichum candidum</name>
    <name type="common">Oospora lactis</name>
    <name type="synonym">Dipodascus geotrichum</name>
    <dbReference type="NCBI Taxonomy" id="1173061"/>
    <lineage>
        <taxon>Eukaryota</taxon>
        <taxon>Fungi</taxon>
        <taxon>Dikarya</taxon>
        <taxon>Ascomycota</taxon>
        <taxon>Saccharomycotina</taxon>
        <taxon>Dipodascomycetes</taxon>
        <taxon>Dipodascales</taxon>
        <taxon>Dipodascaceae</taxon>
        <taxon>Geotrichum</taxon>
    </lineage>
</organism>
<evidence type="ECO:0000256" key="6">
    <source>
        <dbReference type="ARBA" id="ARBA00022777"/>
    </source>
</evidence>
<dbReference type="PROSITE" id="PS00108">
    <property type="entry name" value="PROTEIN_KINASE_ST"/>
    <property type="match status" value="1"/>
</dbReference>
<evidence type="ECO:0000256" key="3">
    <source>
        <dbReference type="ARBA" id="ARBA00022527"/>
    </source>
</evidence>
<evidence type="ECO:0000256" key="12">
    <source>
        <dbReference type="SAM" id="MobiDB-lite"/>
    </source>
</evidence>
<feature type="compositionally biased region" description="Polar residues" evidence="12">
    <location>
        <begin position="661"/>
        <end position="675"/>
    </location>
</feature>
<evidence type="ECO:0000256" key="4">
    <source>
        <dbReference type="ARBA" id="ARBA00022679"/>
    </source>
</evidence>
<dbReference type="Proteomes" id="UP000242525">
    <property type="component" value="Unassembled WGS sequence"/>
</dbReference>
<evidence type="ECO:0000256" key="9">
    <source>
        <dbReference type="ARBA" id="ARBA00049308"/>
    </source>
</evidence>
<feature type="compositionally biased region" description="Pro residues" evidence="12">
    <location>
        <begin position="534"/>
        <end position="544"/>
    </location>
</feature>
<feature type="compositionally biased region" description="Low complexity" evidence="12">
    <location>
        <begin position="1367"/>
        <end position="1379"/>
    </location>
</feature>
<evidence type="ECO:0000256" key="7">
    <source>
        <dbReference type="ARBA" id="ARBA00022840"/>
    </source>
</evidence>
<dbReference type="STRING" id="1173061.A0A0J9XGD6"/>
<feature type="compositionally biased region" description="Low complexity" evidence="12">
    <location>
        <begin position="1341"/>
        <end position="1359"/>
    </location>
</feature>
<dbReference type="PROSITE" id="PS50011">
    <property type="entry name" value="PROTEIN_KINASE_DOM"/>
    <property type="match status" value="1"/>
</dbReference>
<gene>
    <name evidence="14" type="ORF">BN980_GECA14s03178g</name>
</gene>
<dbReference type="GO" id="GO:0005856">
    <property type="term" value="C:cytoskeleton"/>
    <property type="evidence" value="ECO:0007669"/>
    <property type="project" value="TreeGrafter"/>
</dbReference>
<feature type="compositionally biased region" description="Polar residues" evidence="12">
    <location>
        <begin position="331"/>
        <end position="342"/>
    </location>
</feature>
<keyword evidence="7 11" id="KW-0067">ATP-binding</keyword>
<feature type="compositionally biased region" description="Low complexity" evidence="12">
    <location>
        <begin position="54"/>
        <end position="70"/>
    </location>
</feature>
<feature type="region of interest" description="Disordered" evidence="12">
    <location>
        <begin position="174"/>
        <end position="217"/>
    </location>
</feature>
<dbReference type="EMBL" id="CCBN010000014">
    <property type="protein sequence ID" value="CDO56345.1"/>
    <property type="molecule type" value="Genomic_DNA"/>
</dbReference>
<feature type="region of interest" description="Disordered" evidence="12">
    <location>
        <begin position="1197"/>
        <end position="1385"/>
    </location>
</feature>
<dbReference type="InterPro" id="IPR011009">
    <property type="entry name" value="Kinase-like_dom_sf"/>
</dbReference>
<feature type="binding site" evidence="11">
    <location>
        <position position="924"/>
    </location>
    <ligand>
        <name>ATP</name>
        <dbReference type="ChEBI" id="CHEBI:30616"/>
    </ligand>
</feature>
<proteinExistence type="inferred from homology"/>
<dbReference type="SUPFAM" id="SSF56112">
    <property type="entry name" value="Protein kinase-like (PK-like)"/>
    <property type="match status" value="1"/>
</dbReference>
<comment type="catalytic activity">
    <reaction evidence="9">
        <text>L-threonyl-[protein] + ATP = O-phospho-L-threonyl-[protein] + ADP + H(+)</text>
        <dbReference type="Rhea" id="RHEA:46608"/>
        <dbReference type="Rhea" id="RHEA-COMP:11060"/>
        <dbReference type="Rhea" id="RHEA-COMP:11605"/>
        <dbReference type="ChEBI" id="CHEBI:15378"/>
        <dbReference type="ChEBI" id="CHEBI:30013"/>
        <dbReference type="ChEBI" id="CHEBI:30616"/>
        <dbReference type="ChEBI" id="CHEBI:61977"/>
        <dbReference type="ChEBI" id="CHEBI:456216"/>
        <dbReference type="EC" id="2.7.12.1"/>
    </reaction>
</comment>
<feature type="compositionally biased region" description="Low complexity" evidence="12">
    <location>
        <begin position="1"/>
        <end position="15"/>
    </location>
</feature>
<evidence type="ECO:0000259" key="13">
    <source>
        <dbReference type="PROSITE" id="PS50011"/>
    </source>
</evidence>
<dbReference type="GO" id="GO:0004674">
    <property type="term" value="F:protein serine/threonine kinase activity"/>
    <property type="evidence" value="ECO:0007669"/>
    <property type="project" value="UniProtKB-KW"/>
</dbReference>
<evidence type="ECO:0000313" key="14">
    <source>
        <dbReference type="EMBL" id="CDO56345.1"/>
    </source>
</evidence>
<feature type="compositionally biased region" description="Polar residues" evidence="12">
    <location>
        <begin position="95"/>
        <end position="106"/>
    </location>
</feature>
<feature type="compositionally biased region" description="Polar residues" evidence="12">
    <location>
        <begin position="464"/>
        <end position="477"/>
    </location>
</feature>
<feature type="compositionally biased region" description="Polar residues" evidence="12">
    <location>
        <begin position="590"/>
        <end position="611"/>
    </location>
</feature>
<comment type="catalytic activity">
    <reaction evidence="8">
        <text>L-seryl-[protein] + ATP = O-phospho-L-seryl-[protein] + ADP + H(+)</text>
        <dbReference type="Rhea" id="RHEA:17989"/>
        <dbReference type="Rhea" id="RHEA-COMP:9863"/>
        <dbReference type="Rhea" id="RHEA-COMP:11604"/>
        <dbReference type="ChEBI" id="CHEBI:15378"/>
        <dbReference type="ChEBI" id="CHEBI:29999"/>
        <dbReference type="ChEBI" id="CHEBI:30616"/>
        <dbReference type="ChEBI" id="CHEBI:83421"/>
        <dbReference type="ChEBI" id="CHEBI:456216"/>
        <dbReference type="EC" id="2.7.12.1"/>
    </reaction>
</comment>
<protein>
    <recommendedName>
        <fullName evidence="2">dual-specificity kinase</fullName>
        <ecNumber evidence="2">2.7.12.1</ecNumber>
    </recommendedName>
</protein>
<evidence type="ECO:0000256" key="11">
    <source>
        <dbReference type="PROSITE-ProRule" id="PRU10141"/>
    </source>
</evidence>
<dbReference type="PANTHER" id="PTHR24058:SF22">
    <property type="entry name" value="DUAL SPECIFICITY TYROSINE-PHOSPHORYLATION-REGULATED KINASE 4"/>
    <property type="match status" value="1"/>
</dbReference>
<dbReference type="EC" id="2.7.12.1" evidence="2"/>
<feature type="region of interest" description="Disordered" evidence="12">
    <location>
        <begin position="236"/>
        <end position="710"/>
    </location>
</feature>
<keyword evidence="5 11" id="KW-0547">Nucleotide-binding</keyword>
<dbReference type="PROSITE" id="PS00107">
    <property type="entry name" value="PROTEIN_KINASE_ATP"/>
    <property type="match status" value="1"/>
</dbReference>
<feature type="compositionally biased region" description="Polar residues" evidence="12">
    <location>
        <begin position="191"/>
        <end position="217"/>
    </location>
</feature>
<dbReference type="InterPro" id="IPR000719">
    <property type="entry name" value="Prot_kinase_dom"/>
</dbReference>
<feature type="compositionally biased region" description="Low complexity" evidence="12">
    <location>
        <begin position="1230"/>
        <end position="1269"/>
    </location>
</feature>
<comment type="catalytic activity">
    <reaction evidence="10">
        <text>L-tyrosyl-[protein] + ATP = O-phospho-L-tyrosyl-[protein] + ADP + H(+)</text>
        <dbReference type="Rhea" id="RHEA:10596"/>
        <dbReference type="Rhea" id="RHEA-COMP:10136"/>
        <dbReference type="Rhea" id="RHEA-COMP:20101"/>
        <dbReference type="ChEBI" id="CHEBI:15378"/>
        <dbReference type="ChEBI" id="CHEBI:30616"/>
        <dbReference type="ChEBI" id="CHEBI:46858"/>
        <dbReference type="ChEBI" id="CHEBI:61978"/>
        <dbReference type="ChEBI" id="CHEBI:456216"/>
        <dbReference type="EC" id="2.7.12.1"/>
    </reaction>
</comment>
<dbReference type="InterPro" id="IPR008271">
    <property type="entry name" value="Ser/Thr_kinase_AS"/>
</dbReference>
<feature type="compositionally biased region" description="Low complexity" evidence="12">
    <location>
        <begin position="1282"/>
        <end position="1313"/>
    </location>
</feature>
<comment type="caution">
    <text evidence="14">The sequence shown here is derived from an EMBL/GenBank/DDBJ whole genome shotgun (WGS) entry which is preliminary data.</text>
</comment>
<dbReference type="Gene3D" id="3.30.10.30">
    <property type="entry name" value="DYRK"/>
    <property type="match status" value="1"/>
</dbReference>
<feature type="compositionally biased region" description="Low complexity" evidence="12">
    <location>
        <begin position="1209"/>
        <end position="1222"/>
    </location>
</feature>
<keyword evidence="3" id="KW-0723">Serine/threonine-protein kinase</keyword>
<name>A0A0J9XGD6_GEOCN</name>
<feature type="compositionally biased region" description="Polar residues" evidence="12">
    <location>
        <begin position="381"/>
        <end position="390"/>
    </location>
</feature>
<dbReference type="GO" id="GO:0005737">
    <property type="term" value="C:cytoplasm"/>
    <property type="evidence" value="ECO:0007669"/>
    <property type="project" value="TreeGrafter"/>
</dbReference>
<evidence type="ECO:0000256" key="5">
    <source>
        <dbReference type="ARBA" id="ARBA00022741"/>
    </source>
</evidence>
<dbReference type="Gene3D" id="3.30.200.20">
    <property type="entry name" value="Phosphorylase Kinase, domain 1"/>
    <property type="match status" value="1"/>
</dbReference>
<evidence type="ECO:0000256" key="2">
    <source>
        <dbReference type="ARBA" id="ARBA00013203"/>
    </source>
</evidence>
<keyword evidence="6" id="KW-0418">Kinase</keyword>
<dbReference type="InterPro" id="IPR017441">
    <property type="entry name" value="Protein_kinase_ATP_BS"/>
</dbReference>
<evidence type="ECO:0000256" key="1">
    <source>
        <dbReference type="ARBA" id="ARBA00008867"/>
    </source>
</evidence>
<keyword evidence="4" id="KW-0808">Transferase</keyword>
<dbReference type="InterPro" id="IPR050494">
    <property type="entry name" value="Ser_Thr_dual-spec_kinase"/>
</dbReference>
<evidence type="ECO:0000256" key="8">
    <source>
        <dbReference type="ARBA" id="ARBA00049003"/>
    </source>
</evidence>
<dbReference type="CDD" id="cd14210">
    <property type="entry name" value="PKc_DYRK"/>
    <property type="match status" value="1"/>
</dbReference>